<dbReference type="AlphaFoldDB" id="A0A9R1VBY3"/>
<evidence type="ECO:0000313" key="1">
    <source>
        <dbReference type="EMBL" id="KAJ0203521.1"/>
    </source>
</evidence>
<keyword evidence="2" id="KW-1185">Reference proteome</keyword>
<gene>
    <name evidence="1" type="ORF">LSAT_V11C500263290</name>
</gene>
<organism evidence="1 2">
    <name type="scientific">Lactuca sativa</name>
    <name type="common">Garden lettuce</name>
    <dbReference type="NCBI Taxonomy" id="4236"/>
    <lineage>
        <taxon>Eukaryota</taxon>
        <taxon>Viridiplantae</taxon>
        <taxon>Streptophyta</taxon>
        <taxon>Embryophyta</taxon>
        <taxon>Tracheophyta</taxon>
        <taxon>Spermatophyta</taxon>
        <taxon>Magnoliopsida</taxon>
        <taxon>eudicotyledons</taxon>
        <taxon>Gunneridae</taxon>
        <taxon>Pentapetalae</taxon>
        <taxon>asterids</taxon>
        <taxon>campanulids</taxon>
        <taxon>Asterales</taxon>
        <taxon>Asteraceae</taxon>
        <taxon>Cichorioideae</taxon>
        <taxon>Cichorieae</taxon>
        <taxon>Lactucinae</taxon>
        <taxon>Lactuca</taxon>
    </lineage>
</organism>
<proteinExistence type="predicted"/>
<protein>
    <submittedName>
        <fullName evidence="1">Uncharacterized protein</fullName>
    </submittedName>
</protein>
<dbReference type="PANTHER" id="PTHR33325">
    <property type="entry name" value="ZINC FINGER, CCHC-TYPE-RELATED"/>
    <property type="match status" value="1"/>
</dbReference>
<comment type="caution">
    <text evidence="1">The sequence shown here is derived from an EMBL/GenBank/DDBJ whole genome shotgun (WGS) entry which is preliminary data.</text>
</comment>
<accession>A0A9R1VBY3</accession>
<dbReference type="EMBL" id="NBSK02000005">
    <property type="protein sequence ID" value="KAJ0203521.1"/>
    <property type="molecule type" value="Genomic_DNA"/>
</dbReference>
<evidence type="ECO:0000313" key="2">
    <source>
        <dbReference type="Proteomes" id="UP000235145"/>
    </source>
</evidence>
<dbReference type="Proteomes" id="UP000235145">
    <property type="component" value="Unassembled WGS sequence"/>
</dbReference>
<name>A0A9R1VBY3_LACSA</name>
<reference evidence="1 2" key="1">
    <citation type="journal article" date="2017" name="Nat. Commun.">
        <title>Genome assembly with in vitro proximity ligation data and whole-genome triplication in lettuce.</title>
        <authorList>
            <person name="Reyes-Chin-Wo S."/>
            <person name="Wang Z."/>
            <person name="Yang X."/>
            <person name="Kozik A."/>
            <person name="Arikit S."/>
            <person name="Song C."/>
            <person name="Xia L."/>
            <person name="Froenicke L."/>
            <person name="Lavelle D.O."/>
            <person name="Truco M.J."/>
            <person name="Xia R."/>
            <person name="Zhu S."/>
            <person name="Xu C."/>
            <person name="Xu H."/>
            <person name="Xu X."/>
            <person name="Cox K."/>
            <person name="Korf I."/>
            <person name="Meyers B.C."/>
            <person name="Michelmore R.W."/>
        </authorList>
    </citation>
    <scope>NUCLEOTIDE SEQUENCE [LARGE SCALE GENOMIC DNA]</scope>
    <source>
        <strain evidence="2">cv. Salinas</strain>
        <tissue evidence="1">Seedlings</tissue>
    </source>
</reference>
<sequence>MGKSGRSLNVGEEIWMMNDRFLSSYNMYNIAKLEFAALEVSGKNYVSWMIDVKIHLESMRISNDIYEFNNCLTQDKTKRKFDHQKEVILPNARDEWRTLRLKTSRNIVDKKLWMKICWRKITPHFMQQTLP</sequence>
<dbReference type="PANTHER" id="PTHR33325:SF12">
    <property type="entry name" value="ZINC FINGER, CCHC-TYPE-RELATED"/>
    <property type="match status" value="1"/>
</dbReference>